<dbReference type="AlphaFoldDB" id="A0A8S0QCG6"/>
<comment type="caution">
    <text evidence="1">The sequence shown here is derived from an EMBL/GenBank/DDBJ whole genome shotgun (WGS) entry which is preliminary data.</text>
</comment>
<evidence type="ECO:0000313" key="2">
    <source>
        <dbReference type="Proteomes" id="UP000594638"/>
    </source>
</evidence>
<dbReference type="GO" id="GO:0042644">
    <property type="term" value="C:chloroplast nucleoid"/>
    <property type="evidence" value="ECO:0007669"/>
    <property type="project" value="InterPro"/>
</dbReference>
<dbReference type="Gramene" id="OE9A085554T1">
    <property type="protein sequence ID" value="OE9A085554C1"/>
    <property type="gene ID" value="OE9A085554"/>
</dbReference>
<evidence type="ECO:0000313" key="1">
    <source>
        <dbReference type="EMBL" id="CAA2965106.1"/>
    </source>
</evidence>
<gene>
    <name evidence="1" type="ORF">OLEA9_A085554</name>
</gene>
<dbReference type="OrthoDB" id="2015968at2759"/>
<proteinExistence type="predicted"/>
<accession>A0A8S0QCG6</accession>
<dbReference type="PANTHER" id="PTHR37262">
    <property type="entry name" value="PROTEIN PEP-RELATED DEVELOPMENT ARRESTED 1, CHLOROPLASTIC"/>
    <property type="match status" value="1"/>
</dbReference>
<dbReference type="PANTHER" id="PTHR37262:SF1">
    <property type="entry name" value="PROTEIN PEP-RELATED DEVELOPMENT ARRESTED 1, CHLOROPLASTIC"/>
    <property type="match status" value="1"/>
</dbReference>
<dbReference type="Proteomes" id="UP000594638">
    <property type="component" value="Unassembled WGS sequence"/>
</dbReference>
<keyword evidence="2" id="KW-1185">Reference proteome</keyword>
<dbReference type="EMBL" id="CACTIH010001835">
    <property type="protein sequence ID" value="CAA2965106.1"/>
    <property type="molecule type" value="Genomic_DNA"/>
</dbReference>
<reference evidence="1 2" key="1">
    <citation type="submission" date="2019-12" db="EMBL/GenBank/DDBJ databases">
        <authorList>
            <person name="Alioto T."/>
            <person name="Alioto T."/>
            <person name="Gomez Garrido J."/>
        </authorList>
    </citation>
    <scope>NUCLEOTIDE SEQUENCE [LARGE SCALE GENOMIC DNA]</scope>
</reference>
<organism evidence="1 2">
    <name type="scientific">Olea europaea subsp. europaea</name>
    <dbReference type="NCBI Taxonomy" id="158383"/>
    <lineage>
        <taxon>Eukaryota</taxon>
        <taxon>Viridiplantae</taxon>
        <taxon>Streptophyta</taxon>
        <taxon>Embryophyta</taxon>
        <taxon>Tracheophyta</taxon>
        <taxon>Spermatophyta</taxon>
        <taxon>Magnoliopsida</taxon>
        <taxon>eudicotyledons</taxon>
        <taxon>Gunneridae</taxon>
        <taxon>Pentapetalae</taxon>
        <taxon>asterids</taxon>
        <taxon>lamiids</taxon>
        <taxon>Lamiales</taxon>
        <taxon>Oleaceae</taxon>
        <taxon>Oleeae</taxon>
        <taxon>Olea</taxon>
    </lineage>
</organism>
<protein>
    <submittedName>
        <fullName evidence="1">Uncharacterized protein</fullName>
    </submittedName>
</protein>
<dbReference type="InterPro" id="IPR038961">
    <property type="entry name" value="PRDA1"/>
</dbReference>
<name>A0A8S0QCG6_OLEEU</name>
<sequence>MDQFFAQDVGTLIGDKNKITCKRMLLSKKLCSEVDNRTPQKESRRELLKRVAAGAANQADDLLEVANQRMESCPVVPDRKLLARLLLIKEARDMMGGGILYDRILLNQRENFM</sequence>
<dbReference type="GO" id="GO:0006355">
    <property type="term" value="P:regulation of DNA-templated transcription"/>
    <property type="evidence" value="ECO:0007669"/>
    <property type="project" value="InterPro"/>
</dbReference>